<dbReference type="EMBL" id="JAESHX010000053">
    <property type="protein sequence ID" value="MBW5892660.1"/>
    <property type="molecule type" value="Genomic_DNA"/>
</dbReference>
<accession>A0AAW4P032</accession>
<comment type="caution">
    <text evidence="1">The sequence shown here is derived from an EMBL/GenBank/DDBJ whole genome shotgun (WGS) entry which is preliminary data.</text>
</comment>
<evidence type="ECO:0000313" key="1">
    <source>
        <dbReference type="EMBL" id="MBW5892660.1"/>
    </source>
</evidence>
<proteinExistence type="predicted"/>
<dbReference type="RefSeq" id="WP_219679438.1">
    <property type="nucleotide sequence ID" value="NZ_JAESHX010000053.1"/>
</dbReference>
<sequence length="267" mass="29678">MEKNNMKISPTVVAYTQTNTVGKGIVEKDTAMSANGMSGEAAKGEGVHVSSLARQLSEAATRATARETSTDRDGLAVMAKSITEKLIGMSYEINKKDHDAEVPKTDDPELLARARQATDFLNDKGANPFKGLSREQLALITYDESGTFTVNERRAAWVESYDQEQQWRQMIAAKMMDDYNRTGEISSHSLSEVLKHYKSLPAIEEAQQPKGYDIQLWARIQLQESGRSSSRDIGEWNTILDRLMGSATPLQSENTTEVKFFSTESNI</sequence>
<dbReference type="AlphaFoldDB" id="A0AAW4P032"/>
<reference evidence="1" key="1">
    <citation type="journal article" date="2021" name="bioRxiv">
        <title>Identification of Pectobacterium species isolated from the soft rot of tetecho (Neobuxbaumia tetetzo), a columnar cactus, and associated metagenomics.</title>
        <authorList>
            <person name="Vargas-Peralta D."/>
            <person name="Narvaez-Barragan D.A."/>
            <person name="de Sandozequi A."/>
            <person name="Romero-Gutierrez M.F."/>
            <person name="Segovia L."/>
            <person name="Martinez-Anaya C."/>
            <person name="Alcaraz L.D."/>
            <person name="de la Torre Almaraz R."/>
        </authorList>
    </citation>
    <scope>NUCLEOTIDE SEQUENCE</scope>
    <source>
        <strain evidence="1">A3</strain>
    </source>
</reference>
<dbReference type="Proteomes" id="UP000696310">
    <property type="component" value="Unassembled WGS sequence"/>
</dbReference>
<gene>
    <name evidence="1" type="ORF">IM880_10600</name>
</gene>
<name>A0AAW4P032_9GAMM</name>
<organism evidence="1 2">
    <name type="scientific">Pectobacterium polaris</name>
    <dbReference type="NCBI Taxonomy" id="2042057"/>
    <lineage>
        <taxon>Bacteria</taxon>
        <taxon>Pseudomonadati</taxon>
        <taxon>Pseudomonadota</taxon>
        <taxon>Gammaproteobacteria</taxon>
        <taxon>Enterobacterales</taxon>
        <taxon>Pectobacteriaceae</taxon>
        <taxon>Pectobacterium</taxon>
    </lineage>
</organism>
<protein>
    <submittedName>
        <fullName evidence="1">Uncharacterized protein</fullName>
    </submittedName>
</protein>
<evidence type="ECO:0000313" key="2">
    <source>
        <dbReference type="Proteomes" id="UP000696310"/>
    </source>
</evidence>
<reference evidence="1" key="2">
    <citation type="submission" date="2021-01" db="EMBL/GenBank/DDBJ databases">
        <authorList>
            <person name="Vargas Peralta D."/>
        </authorList>
    </citation>
    <scope>NUCLEOTIDE SEQUENCE</scope>
    <source>
        <strain evidence="1">A3</strain>
    </source>
</reference>